<name>A0A815FNX1_9BILA</name>
<evidence type="ECO:0000259" key="1">
    <source>
        <dbReference type="Pfam" id="PF05685"/>
    </source>
</evidence>
<evidence type="ECO:0000313" key="2">
    <source>
        <dbReference type="EMBL" id="CAF1040280.1"/>
    </source>
</evidence>
<dbReference type="SUPFAM" id="SSF52980">
    <property type="entry name" value="Restriction endonuclease-like"/>
    <property type="match status" value="1"/>
</dbReference>
<dbReference type="PANTHER" id="PTHR35400:SF3">
    <property type="entry name" value="SLL1072 PROTEIN"/>
    <property type="match status" value="1"/>
</dbReference>
<sequence length="106" mass="12543">MLEPDISVLEGYDAKSMMLNHPTSKNVRLLVEVALSSLNIDRELKYQIYVEHDILEFWIVDLVHFVVHVYKQPNKESRLYENVQTYTRGQRIRTLSVEVSIDDFFL</sequence>
<protein>
    <recommendedName>
        <fullName evidence="1">Putative restriction endonuclease domain-containing protein</fullName>
    </recommendedName>
</protein>
<evidence type="ECO:0000313" key="4">
    <source>
        <dbReference type="EMBL" id="CAF3808571.1"/>
    </source>
</evidence>
<dbReference type="EMBL" id="CAJOBA010007655">
    <property type="protein sequence ID" value="CAF3808571.1"/>
    <property type="molecule type" value="Genomic_DNA"/>
</dbReference>
<reference evidence="3" key="1">
    <citation type="submission" date="2021-02" db="EMBL/GenBank/DDBJ databases">
        <authorList>
            <person name="Nowell W R."/>
        </authorList>
    </citation>
    <scope>NUCLEOTIDE SEQUENCE</scope>
</reference>
<dbReference type="GO" id="GO:0006281">
    <property type="term" value="P:DNA repair"/>
    <property type="evidence" value="ECO:0007669"/>
    <property type="project" value="UniProtKB-ARBA"/>
</dbReference>
<dbReference type="Proteomes" id="UP000663829">
    <property type="component" value="Unassembled WGS sequence"/>
</dbReference>
<organism evidence="3 6">
    <name type="scientific">Didymodactylos carnosus</name>
    <dbReference type="NCBI Taxonomy" id="1234261"/>
    <lineage>
        <taxon>Eukaryota</taxon>
        <taxon>Metazoa</taxon>
        <taxon>Spiralia</taxon>
        <taxon>Gnathifera</taxon>
        <taxon>Rotifera</taxon>
        <taxon>Eurotatoria</taxon>
        <taxon>Bdelloidea</taxon>
        <taxon>Philodinida</taxon>
        <taxon>Philodinidae</taxon>
        <taxon>Didymodactylos</taxon>
    </lineage>
</organism>
<dbReference type="InterPro" id="IPR011335">
    <property type="entry name" value="Restrct_endonuc-II-like"/>
</dbReference>
<dbReference type="AlphaFoldDB" id="A0A815FNX1"/>
<dbReference type="Gene3D" id="3.90.1570.10">
    <property type="entry name" value="tt1808, chain A"/>
    <property type="match status" value="1"/>
</dbReference>
<dbReference type="Proteomes" id="UP000681722">
    <property type="component" value="Unassembled WGS sequence"/>
</dbReference>
<dbReference type="Proteomes" id="UP000682733">
    <property type="component" value="Unassembled WGS sequence"/>
</dbReference>
<dbReference type="CDD" id="cd06260">
    <property type="entry name" value="DUF820-like"/>
    <property type="match status" value="1"/>
</dbReference>
<evidence type="ECO:0000313" key="5">
    <source>
        <dbReference type="EMBL" id="CAF4176079.1"/>
    </source>
</evidence>
<dbReference type="EMBL" id="CAJNOQ010013665">
    <property type="protein sequence ID" value="CAF1326198.1"/>
    <property type="molecule type" value="Genomic_DNA"/>
</dbReference>
<keyword evidence="6" id="KW-1185">Reference proteome</keyword>
<feature type="domain" description="Putative restriction endonuclease" evidence="1">
    <location>
        <begin position="3"/>
        <end position="93"/>
    </location>
</feature>
<evidence type="ECO:0000313" key="3">
    <source>
        <dbReference type="EMBL" id="CAF1326198.1"/>
    </source>
</evidence>
<accession>A0A815FNX1</accession>
<comment type="caution">
    <text evidence="3">The sequence shown here is derived from an EMBL/GenBank/DDBJ whole genome shotgun (WGS) entry which is preliminary data.</text>
</comment>
<dbReference type="PANTHER" id="PTHR35400">
    <property type="entry name" value="SLR1083 PROTEIN"/>
    <property type="match status" value="1"/>
</dbReference>
<dbReference type="EMBL" id="CAJNOK010007641">
    <property type="protein sequence ID" value="CAF1040280.1"/>
    <property type="molecule type" value="Genomic_DNA"/>
</dbReference>
<gene>
    <name evidence="3" type="ORF">GPM918_LOCUS29716</name>
    <name evidence="2" type="ORF">OVA965_LOCUS16450</name>
    <name evidence="5" type="ORF">SRO942_LOCUS30306</name>
    <name evidence="4" type="ORF">TMI583_LOCUS16464</name>
</gene>
<dbReference type="Pfam" id="PF05685">
    <property type="entry name" value="Uma2"/>
    <property type="match status" value="1"/>
</dbReference>
<dbReference type="Proteomes" id="UP000677228">
    <property type="component" value="Unassembled WGS sequence"/>
</dbReference>
<dbReference type="InterPro" id="IPR008538">
    <property type="entry name" value="Uma2"/>
</dbReference>
<evidence type="ECO:0000313" key="6">
    <source>
        <dbReference type="Proteomes" id="UP000663829"/>
    </source>
</evidence>
<proteinExistence type="predicted"/>
<dbReference type="InterPro" id="IPR012296">
    <property type="entry name" value="Nuclease_put_TT1808"/>
</dbReference>
<dbReference type="EMBL" id="CAJOBC010050524">
    <property type="protein sequence ID" value="CAF4176079.1"/>
    <property type="molecule type" value="Genomic_DNA"/>
</dbReference>